<dbReference type="GO" id="GO:0005886">
    <property type="term" value="C:plasma membrane"/>
    <property type="evidence" value="ECO:0007669"/>
    <property type="project" value="UniProtKB-SubCell"/>
</dbReference>
<comment type="caution">
    <text evidence="10">The sequence shown here is derived from an EMBL/GenBank/DDBJ whole genome shotgun (WGS) entry which is preliminary data.</text>
</comment>
<protein>
    <recommendedName>
        <fullName evidence="9">Branched-chain amino acid transport system carrier protein</fullName>
    </recommendedName>
</protein>
<evidence type="ECO:0000256" key="9">
    <source>
        <dbReference type="RuleBase" id="RU362122"/>
    </source>
</evidence>
<evidence type="ECO:0000256" key="2">
    <source>
        <dbReference type="ARBA" id="ARBA00008540"/>
    </source>
</evidence>
<gene>
    <name evidence="10" type="primary">brnQ</name>
    <name evidence="10" type="ORF">GX662_11780</name>
</gene>
<name>A0A847D8U7_9LACT</name>
<keyword evidence="7 9" id="KW-1133">Transmembrane helix</keyword>
<evidence type="ECO:0000256" key="4">
    <source>
        <dbReference type="ARBA" id="ARBA00022475"/>
    </source>
</evidence>
<feature type="transmembrane region" description="Helical" evidence="9">
    <location>
        <begin position="352"/>
        <end position="371"/>
    </location>
</feature>
<evidence type="ECO:0000313" key="10">
    <source>
        <dbReference type="EMBL" id="NLD32917.1"/>
    </source>
</evidence>
<evidence type="ECO:0000256" key="3">
    <source>
        <dbReference type="ARBA" id="ARBA00022448"/>
    </source>
</evidence>
<dbReference type="Pfam" id="PF05525">
    <property type="entry name" value="Branch_AA_trans"/>
    <property type="match status" value="1"/>
</dbReference>
<reference evidence="10 11" key="1">
    <citation type="journal article" date="2020" name="Biotechnol. Biofuels">
        <title>New insights from the biogas microbiome by comprehensive genome-resolved metagenomics of nearly 1600 species originating from multiple anaerobic digesters.</title>
        <authorList>
            <person name="Campanaro S."/>
            <person name="Treu L."/>
            <person name="Rodriguez-R L.M."/>
            <person name="Kovalovszki A."/>
            <person name="Ziels R.M."/>
            <person name="Maus I."/>
            <person name="Zhu X."/>
            <person name="Kougias P.G."/>
            <person name="Basile A."/>
            <person name="Luo G."/>
            <person name="Schluter A."/>
            <person name="Konstantinidis K.T."/>
            <person name="Angelidaki I."/>
        </authorList>
    </citation>
    <scope>NUCLEOTIDE SEQUENCE [LARGE SCALE GENOMIC DNA]</scope>
    <source>
        <strain evidence="10">AS07pgkLD_105</strain>
    </source>
</reference>
<organism evidence="10 11">
    <name type="scientific">Trichococcus flocculiformis</name>
    <dbReference type="NCBI Taxonomy" id="82803"/>
    <lineage>
        <taxon>Bacteria</taxon>
        <taxon>Bacillati</taxon>
        <taxon>Bacillota</taxon>
        <taxon>Bacilli</taxon>
        <taxon>Lactobacillales</taxon>
        <taxon>Carnobacteriaceae</taxon>
        <taxon>Trichococcus</taxon>
    </lineage>
</organism>
<keyword evidence="3 9" id="KW-0813">Transport</keyword>
<dbReference type="NCBIfam" id="TIGR00796">
    <property type="entry name" value="livcs"/>
    <property type="match status" value="1"/>
</dbReference>
<feature type="transmembrane region" description="Helical" evidence="9">
    <location>
        <begin position="153"/>
        <end position="172"/>
    </location>
</feature>
<feature type="transmembrane region" description="Helical" evidence="9">
    <location>
        <begin position="12"/>
        <end position="29"/>
    </location>
</feature>
<accession>A0A847D8U7</accession>
<dbReference type="EMBL" id="JAAZCD010000269">
    <property type="protein sequence ID" value="NLD32917.1"/>
    <property type="molecule type" value="Genomic_DNA"/>
</dbReference>
<feature type="transmembrane region" description="Helical" evidence="9">
    <location>
        <begin position="41"/>
        <end position="61"/>
    </location>
</feature>
<feature type="transmembrane region" description="Helical" evidence="9">
    <location>
        <begin position="119"/>
        <end position="141"/>
    </location>
</feature>
<evidence type="ECO:0000256" key="5">
    <source>
        <dbReference type="ARBA" id="ARBA00022692"/>
    </source>
</evidence>
<keyword evidence="6 9" id="KW-0029">Amino-acid transport</keyword>
<sequence>MDKKLSNKEYIYIGSMLFGLFFGAGNLIFPVHMGQLAGQNLLPAIVGFIMTAVGLPFLGIVAMGLSGKESLLEMASKINPKYGVFFTAVLYLTIGPFFATPRTATVSFEAAFAPYLEPSMTKMALFLFSLLFFIAVLWFSLKPSEILKWVGKVLNPIFLVFLSVLILFGFFAPMGAASEIPVDASYQTGAFFKGFLEGYNTMDALASLAFGIIVVTTIQGLGVTKTTTIAKDTIKSGAISMLLMAVIYGSLVYLGATSRGIFEISDNGGIALAQISNEYFGIFGAVLFAVIITVACLKTAIGLITAISETFVHMFPNSLDYKQYVYLFTAISFGLANLGLSQIIAFSIPVLMFLYPLAITLIFLSITSSLFNDRTIVYQMTTLFTLPFAIVDFLKALPQGIKDAVGLDGFISWTDAAIPLSDIGMGWLIPSLLGFAIGLAISKNKQSINLK</sequence>
<comment type="function">
    <text evidence="9">Component of the transport system for branched-chain amino acids.</text>
</comment>
<comment type="similarity">
    <text evidence="2 9">Belongs to the branched chain amino acid transporter family.</text>
</comment>
<feature type="transmembrane region" description="Helical" evidence="9">
    <location>
        <begin position="82"/>
        <end position="99"/>
    </location>
</feature>
<evidence type="ECO:0000256" key="8">
    <source>
        <dbReference type="ARBA" id="ARBA00023136"/>
    </source>
</evidence>
<evidence type="ECO:0000313" key="11">
    <source>
        <dbReference type="Proteomes" id="UP000589373"/>
    </source>
</evidence>
<evidence type="ECO:0000256" key="1">
    <source>
        <dbReference type="ARBA" id="ARBA00004651"/>
    </source>
</evidence>
<dbReference type="GO" id="GO:0015820">
    <property type="term" value="P:L-leucine transport"/>
    <property type="evidence" value="ECO:0007669"/>
    <property type="project" value="TreeGrafter"/>
</dbReference>
<feature type="transmembrane region" description="Helical" evidence="9">
    <location>
        <begin position="204"/>
        <end position="224"/>
    </location>
</feature>
<dbReference type="RefSeq" id="WP_276648112.1">
    <property type="nucleotide sequence ID" value="NZ_JAAZCD010000269.1"/>
</dbReference>
<dbReference type="GO" id="GO:0015818">
    <property type="term" value="P:isoleucine transport"/>
    <property type="evidence" value="ECO:0007669"/>
    <property type="project" value="TreeGrafter"/>
</dbReference>
<evidence type="ECO:0000256" key="6">
    <source>
        <dbReference type="ARBA" id="ARBA00022970"/>
    </source>
</evidence>
<dbReference type="InterPro" id="IPR004685">
    <property type="entry name" value="Brnchd-chn_aa_trnsp_Livcs"/>
</dbReference>
<evidence type="ECO:0000256" key="7">
    <source>
        <dbReference type="ARBA" id="ARBA00022989"/>
    </source>
</evidence>
<dbReference type="AlphaFoldDB" id="A0A847D8U7"/>
<keyword evidence="8 9" id="KW-0472">Membrane</keyword>
<comment type="subcellular location">
    <subcellularLocation>
        <location evidence="1 9">Cell membrane</location>
        <topology evidence="1 9">Multi-pass membrane protein</topology>
    </subcellularLocation>
</comment>
<dbReference type="PANTHER" id="PTHR30588">
    <property type="entry name" value="BRANCHED-CHAIN AMINO ACID TRANSPORT SYSTEM 2 CARRIER PROTEIN"/>
    <property type="match status" value="1"/>
</dbReference>
<feature type="transmembrane region" description="Helical" evidence="9">
    <location>
        <begin position="279"/>
        <end position="304"/>
    </location>
</feature>
<proteinExistence type="inferred from homology"/>
<dbReference type="PANTHER" id="PTHR30588:SF0">
    <property type="entry name" value="BRANCHED-CHAIN AMINO ACID PERMEASE BRNQ"/>
    <property type="match status" value="1"/>
</dbReference>
<feature type="transmembrane region" description="Helical" evidence="9">
    <location>
        <begin position="324"/>
        <end position="346"/>
    </location>
</feature>
<feature type="transmembrane region" description="Helical" evidence="9">
    <location>
        <begin position="417"/>
        <end position="441"/>
    </location>
</feature>
<keyword evidence="4" id="KW-1003">Cell membrane</keyword>
<dbReference type="GO" id="GO:0015188">
    <property type="term" value="F:L-isoleucine transmembrane transporter activity"/>
    <property type="evidence" value="ECO:0007669"/>
    <property type="project" value="TreeGrafter"/>
</dbReference>
<dbReference type="Proteomes" id="UP000589373">
    <property type="component" value="Unassembled WGS sequence"/>
</dbReference>
<dbReference type="GO" id="GO:0015190">
    <property type="term" value="F:L-leucine transmembrane transporter activity"/>
    <property type="evidence" value="ECO:0007669"/>
    <property type="project" value="TreeGrafter"/>
</dbReference>
<keyword evidence="5 9" id="KW-0812">Transmembrane</keyword>
<feature type="transmembrane region" description="Helical" evidence="9">
    <location>
        <begin position="376"/>
        <end position="397"/>
    </location>
</feature>
<feature type="transmembrane region" description="Helical" evidence="9">
    <location>
        <begin position="236"/>
        <end position="256"/>
    </location>
</feature>
<dbReference type="GO" id="GO:0005304">
    <property type="term" value="F:L-valine transmembrane transporter activity"/>
    <property type="evidence" value="ECO:0007669"/>
    <property type="project" value="TreeGrafter"/>
</dbReference>